<feature type="region of interest" description="Disordered" evidence="1">
    <location>
        <begin position="37"/>
        <end position="220"/>
    </location>
</feature>
<feature type="compositionally biased region" description="Low complexity" evidence="1">
    <location>
        <begin position="108"/>
        <end position="117"/>
    </location>
</feature>
<feature type="compositionally biased region" description="Low complexity" evidence="1">
    <location>
        <begin position="183"/>
        <end position="199"/>
    </location>
</feature>
<evidence type="ECO:0000256" key="1">
    <source>
        <dbReference type="SAM" id="MobiDB-lite"/>
    </source>
</evidence>
<feature type="compositionally biased region" description="Polar residues" evidence="1">
    <location>
        <begin position="145"/>
        <end position="157"/>
    </location>
</feature>
<reference evidence="2" key="1">
    <citation type="submission" date="2021-01" db="EMBL/GenBank/DDBJ databases">
        <authorList>
            <person name="Corre E."/>
            <person name="Pelletier E."/>
            <person name="Niang G."/>
            <person name="Scheremetjew M."/>
            <person name="Finn R."/>
            <person name="Kale V."/>
            <person name="Holt S."/>
            <person name="Cochrane G."/>
            <person name="Meng A."/>
            <person name="Brown T."/>
            <person name="Cohen L."/>
        </authorList>
    </citation>
    <scope>NUCLEOTIDE SEQUENCE</scope>
    <source>
        <strain evidence="2">CCMP125</strain>
    </source>
</reference>
<name>A0A7S2YS74_9STRA</name>
<dbReference type="EMBL" id="HBHT01038729">
    <property type="protein sequence ID" value="CAD9992762.1"/>
    <property type="molecule type" value="Transcribed_RNA"/>
</dbReference>
<proteinExistence type="predicted"/>
<dbReference type="AlphaFoldDB" id="A0A7S2YS74"/>
<sequence>MAWVPVDEPPLPQTGAPCTASAWSCIQEIIDPKPIHLPELHVDNSNDGTNSIMESSSPPRSSSSPSQLKPSWGCMQEVLDPSPDPDWSDPPPASHVDNKDGTNSILVSPPRSSSSAAQMKPTWGGCMQEILDPSPDPDWAPGPTMRTSAGSSDTKNLVQERMRIVDEYQLIYNIPRQDEDGHSSGSSSPSPSRGTPPRETSSKKGRKKRFGGFLRRKKKG</sequence>
<feature type="compositionally biased region" description="Polar residues" evidence="1">
    <location>
        <begin position="45"/>
        <end position="54"/>
    </location>
</feature>
<organism evidence="2">
    <name type="scientific">Entomoneis paludosa</name>
    <dbReference type="NCBI Taxonomy" id="265537"/>
    <lineage>
        <taxon>Eukaryota</taxon>
        <taxon>Sar</taxon>
        <taxon>Stramenopiles</taxon>
        <taxon>Ochrophyta</taxon>
        <taxon>Bacillariophyta</taxon>
        <taxon>Bacillariophyceae</taxon>
        <taxon>Bacillariophycidae</taxon>
        <taxon>Entomoneidaceae</taxon>
        <taxon>Entomoneis</taxon>
    </lineage>
</organism>
<accession>A0A7S2YS74</accession>
<feature type="compositionally biased region" description="Low complexity" evidence="1">
    <location>
        <begin position="55"/>
        <end position="66"/>
    </location>
</feature>
<protein>
    <submittedName>
        <fullName evidence="2">Uncharacterized protein</fullName>
    </submittedName>
</protein>
<feature type="compositionally biased region" description="Basic residues" evidence="1">
    <location>
        <begin position="203"/>
        <end position="220"/>
    </location>
</feature>
<evidence type="ECO:0000313" key="2">
    <source>
        <dbReference type="EMBL" id="CAD9992762.1"/>
    </source>
</evidence>
<feature type="compositionally biased region" description="Pro residues" evidence="1">
    <location>
        <begin position="82"/>
        <end position="93"/>
    </location>
</feature>
<gene>
    <name evidence="2" type="ORF">APAL1065_LOCUS26034</name>
</gene>